<accession>A0A0S6W7J5</accession>
<organism evidence="1 2">
    <name type="scientific">Vecturithrix granuli</name>
    <dbReference type="NCBI Taxonomy" id="1499967"/>
    <lineage>
        <taxon>Bacteria</taxon>
        <taxon>Candidatus Moduliflexota</taxon>
        <taxon>Candidatus Vecturitrichia</taxon>
        <taxon>Candidatus Vecturitrichales</taxon>
        <taxon>Candidatus Vecturitrichaceae</taxon>
        <taxon>Candidatus Vecturithrix</taxon>
    </lineage>
</organism>
<reference evidence="1 2" key="1">
    <citation type="journal article" date="2015" name="PeerJ">
        <title>First genomic representation of candidate bacterial phylum KSB3 points to enhanced environmental sensing as a trigger of wastewater bulking.</title>
        <authorList>
            <person name="Sekiguchi Y."/>
            <person name="Ohashi A."/>
            <person name="Parks D.H."/>
            <person name="Yamauchi T."/>
            <person name="Tyson G.W."/>
            <person name="Hugenholtz P."/>
        </authorList>
    </citation>
    <scope>NUCLEOTIDE SEQUENCE [LARGE SCALE GENOMIC DNA]</scope>
</reference>
<gene>
    <name evidence="1" type="ORF">U27_02506</name>
</gene>
<evidence type="ECO:0000313" key="1">
    <source>
        <dbReference type="EMBL" id="GAK55672.1"/>
    </source>
</evidence>
<dbReference type="NCBIfam" id="TIGR02122">
    <property type="entry name" value="TRAP_TAXI"/>
    <property type="match status" value="1"/>
</dbReference>
<dbReference type="Pfam" id="PF16868">
    <property type="entry name" value="NMT1_3"/>
    <property type="match status" value="1"/>
</dbReference>
<dbReference type="HOGENOM" id="CLU_033215_0_1_0"/>
<dbReference type="PANTHER" id="PTHR42941:SF1">
    <property type="entry name" value="SLL1037 PROTEIN"/>
    <property type="match status" value="1"/>
</dbReference>
<sequence length="318" mass="34922">MRKIGTLLLMLLFVTFIIFPANSFAQTRLVLKSARQASTYYAFAVGQANAIHAGAPDIDVTVEDSPGSMVNVKESKTRENFLFTSPPDLIASALKAAEQFEEGGYEKIRALWPIPGIVMHWVVREDSGVKTLYDLAGQRFIPGGAGSAGANLTMKVLEAMGIKEKVELQTVDLNEGVQAVKNRRAVGFATASSVPAAMVSEIAATTPIRLLSLPDEDYEKVAQDVTRHVIPAGVYKGVDEDIPTISMMVGTYTSADLADDIVYKITKAFWENREIWEQSHPAMKFVKMEDVNFLKAKIHPGALRYYEEIGFNVADDVK</sequence>
<proteinExistence type="predicted"/>
<dbReference type="PANTHER" id="PTHR42941">
    <property type="entry name" value="SLL1037 PROTEIN"/>
    <property type="match status" value="1"/>
</dbReference>
<dbReference type="AlphaFoldDB" id="A0A0S6W7J5"/>
<dbReference type="Gene3D" id="3.40.190.10">
    <property type="entry name" value="Periplasmic binding protein-like II"/>
    <property type="match status" value="2"/>
</dbReference>
<dbReference type="STRING" id="1499967.U27_02506"/>
<name>A0A0S6W7J5_VECG1</name>
<keyword evidence="2" id="KW-1185">Reference proteome</keyword>
<dbReference type="SUPFAM" id="SSF53850">
    <property type="entry name" value="Periplasmic binding protein-like II"/>
    <property type="match status" value="1"/>
</dbReference>
<protein>
    <submittedName>
        <fullName evidence="1">Immunogenic protein, putative</fullName>
    </submittedName>
</protein>
<dbReference type="Proteomes" id="UP000030661">
    <property type="component" value="Unassembled WGS sequence"/>
</dbReference>
<dbReference type="InterPro" id="IPR011852">
    <property type="entry name" value="TRAP_TAXI"/>
</dbReference>
<dbReference type="eggNOG" id="COG2358">
    <property type="taxonomic scope" value="Bacteria"/>
</dbReference>
<dbReference type="EMBL" id="DF820463">
    <property type="protein sequence ID" value="GAK55672.1"/>
    <property type="molecule type" value="Genomic_DNA"/>
</dbReference>
<evidence type="ECO:0000313" key="2">
    <source>
        <dbReference type="Proteomes" id="UP000030661"/>
    </source>
</evidence>